<dbReference type="PANTHER" id="PTHR24276:SF91">
    <property type="entry name" value="AT26814P-RELATED"/>
    <property type="match status" value="1"/>
</dbReference>
<dbReference type="EMBL" id="OC928598">
    <property type="protein sequence ID" value="CAD7657834.1"/>
    <property type="molecule type" value="Genomic_DNA"/>
</dbReference>
<evidence type="ECO:0000313" key="8">
    <source>
        <dbReference type="EMBL" id="CAD7657834.1"/>
    </source>
</evidence>
<dbReference type="PANTHER" id="PTHR24276">
    <property type="entry name" value="POLYSERASE-RELATED"/>
    <property type="match status" value="1"/>
</dbReference>
<proteinExistence type="inferred from homology"/>
<sequence>MAQCRDIIPKSRVVGGRNAPINLAPWQVLFLSPTVGGDYQCGGSLINKDWVLTAGHCCYTPPISGSKIQIQYGGTNKNYMPFATTASKVVIHPQFNITSVDHDFCLVKLDQPAYQSATVRYATLATGYPHNGTKVIVSGWGLTNGSAPLSFATDLQYAVLSVVDRDTCAQEWASRQSINKVDDTNICAQSSTQSGCAGDSGGPLTVNGELVGVVSYGVNQCPLNYLPNVFGYVPSVRAWIDSTTKPQHNHVTYFPDGSFVIIDPELIDYPGGQYLQLPRVLAKF</sequence>
<dbReference type="EMBL" id="CAJPVJ010013773">
    <property type="protein sequence ID" value="CAG2175020.1"/>
    <property type="molecule type" value="Genomic_DNA"/>
</dbReference>
<keyword evidence="9" id="KW-1185">Reference proteome</keyword>
<dbReference type="InterPro" id="IPR033116">
    <property type="entry name" value="TRYPSIN_SER"/>
</dbReference>
<dbReference type="Gene3D" id="2.40.10.10">
    <property type="entry name" value="Trypsin-like serine proteases"/>
    <property type="match status" value="1"/>
</dbReference>
<accession>A0A7R9MD70</accession>
<dbReference type="PROSITE" id="PS00134">
    <property type="entry name" value="TRYPSIN_HIS"/>
    <property type="match status" value="1"/>
</dbReference>
<dbReference type="InterPro" id="IPR001314">
    <property type="entry name" value="Peptidase_S1A"/>
</dbReference>
<gene>
    <name evidence="8" type="ORF">ONB1V03_LOCUS14459</name>
</gene>
<evidence type="ECO:0000256" key="3">
    <source>
        <dbReference type="ARBA" id="ARBA00022801"/>
    </source>
</evidence>
<evidence type="ECO:0000259" key="7">
    <source>
        <dbReference type="PROSITE" id="PS50240"/>
    </source>
</evidence>
<dbReference type="Proteomes" id="UP000728032">
    <property type="component" value="Unassembled WGS sequence"/>
</dbReference>
<dbReference type="SMART" id="SM00020">
    <property type="entry name" value="Tryp_SPc"/>
    <property type="match status" value="1"/>
</dbReference>
<dbReference type="GO" id="GO:0004252">
    <property type="term" value="F:serine-type endopeptidase activity"/>
    <property type="evidence" value="ECO:0007669"/>
    <property type="project" value="InterPro"/>
</dbReference>
<dbReference type="InterPro" id="IPR050430">
    <property type="entry name" value="Peptidase_S1"/>
</dbReference>
<dbReference type="AlphaFoldDB" id="A0A7R9MD70"/>
<reference evidence="8" key="1">
    <citation type="submission" date="2020-11" db="EMBL/GenBank/DDBJ databases">
        <authorList>
            <person name="Tran Van P."/>
        </authorList>
    </citation>
    <scope>NUCLEOTIDE SEQUENCE</scope>
</reference>
<dbReference type="PRINTS" id="PR00722">
    <property type="entry name" value="CHYMOTRYPSIN"/>
</dbReference>
<keyword evidence="5" id="KW-1015">Disulfide bond</keyword>
<dbReference type="FunFam" id="2.40.10.10:FF:000036">
    <property type="entry name" value="Trypsin beta"/>
    <property type="match status" value="1"/>
</dbReference>
<feature type="domain" description="Peptidase S1" evidence="7">
    <location>
        <begin position="13"/>
        <end position="245"/>
    </location>
</feature>
<evidence type="ECO:0000313" key="9">
    <source>
        <dbReference type="Proteomes" id="UP000728032"/>
    </source>
</evidence>
<keyword evidence="2 6" id="KW-0645">Protease</keyword>
<name>A0A7R9MD70_9ACAR</name>
<dbReference type="CDD" id="cd00190">
    <property type="entry name" value="Tryp_SPc"/>
    <property type="match status" value="1"/>
</dbReference>
<dbReference type="PROSITE" id="PS00135">
    <property type="entry name" value="TRYPSIN_SER"/>
    <property type="match status" value="1"/>
</dbReference>
<keyword evidence="3 6" id="KW-0378">Hydrolase</keyword>
<dbReference type="Pfam" id="PF00089">
    <property type="entry name" value="Trypsin"/>
    <property type="match status" value="1"/>
</dbReference>
<dbReference type="SUPFAM" id="SSF50494">
    <property type="entry name" value="Trypsin-like serine proteases"/>
    <property type="match status" value="1"/>
</dbReference>
<evidence type="ECO:0000256" key="6">
    <source>
        <dbReference type="RuleBase" id="RU363034"/>
    </source>
</evidence>
<keyword evidence="4 6" id="KW-0720">Serine protease</keyword>
<dbReference type="InterPro" id="IPR001254">
    <property type="entry name" value="Trypsin_dom"/>
</dbReference>
<protein>
    <recommendedName>
        <fullName evidence="7">Peptidase S1 domain-containing protein</fullName>
    </recommendedName>
</protein>
<evidence type="ECO:0000256" key="5">
    <source>
        <dbReference type="ARBA" id="ARBA00023157"/>
    </source>
</evidence>
<dbReference type="InterPro" id="IPR009003">
    <property type="entry name" value="Peptidase_S1_PA"/>
</dbReference>
<dbReference type="InterPro" id="IPR018114">
    <property type="entry name" value="TRYPSIN_HIS"/>
</dbReference>
<evidence type="ECO:0000256" key="2">
    <source>
        <dbReference type="ARBA" id="ARBA00022670"/>
    </source>
</evidence>
<evidence type="ECO:0000256" key="4">
    <source>
        <dbReference type="ARBA" id="ARBA00022825"/>
    </source>
</evidence>
<dbReference type="InterPro" id="IPR043504">
    <property type="entry name" value="Peptidase_S1_PA_chymotrypsin"/>
</dbReference>
<dbReference type="OrthoDB" id="6503465at2759"/>
<dbReference type="GO" id="GO:0006508">
    <property type="term" value="P:proteolysis"/>
    <property type="evidence" value="ECO:0007669"/>
    <property type="project" value="UniProtKB-KW"/>
</dbReference>
<comment type="similarity">
    <text evidence="1">Belongs to the peptidase S1 family.</text>
</comment>
<organism evidence="8">
    <name type="scientific">Oppiella nova</name>
    <dbReference type="NCBI Taxonomy" id="334625"/>
    <lineage>
        <taxon>Eukaryota</taxon>
        <taxon>Metazoa</taxon>
        <taxon>Ecdysozoa</taxon>
        <taxon>Arthropoda</taxon>
        <taxon>Chelicerata</taxon>
        <taxon>Arachnida</taxon>
        <taxon>Acari</taxon>
        <taxon>Acariformes</taxon>
        <taxon>Sarcoptiformes</taxon>
        <taxon>Oribatida</taxon>
        <taxon>Brachypylina</taxon>
        <taxon>Oppioidea</taxon>
        <taxon>Oppiidae</taxon>
        <taxon>Oppiella</taxon>
    </lineage>
</organism>
<dbReference type="PROSITE" id="PS50240">
    <property type="entry name" value="TRYPSIN_DOM"/>
    <property type="match status" value="1"/>
</dbReference>
<evidence type="ECO:0000256" key="1">
    <source>
        <dbReference type="ARBA" id="ARBA00007664"/>
    </source>
</evidence>